<reference evidence="3" key="2">
    <citation type="submission" date="2015-06" db="UniProtKB">
        <authorList>
            <consortium name="EnsemblPlants"/>
        </authorList>
    </citation>
    <scope>IDENTIFICATION</scope>
    <source>
        <strain evidence="3">DM1-3 516 R44</strain>
    </source>
</reference>
<evidence type="ECO:0000256" key="1">
    <source>
        <dbReference type="SAM" id="MobiDB-lite"/>
    </source>
</evidence>
<organism evidence="3 4">
    <name type="scientific">Solanum tuberosum</name>
    <name type="common">Potato</name>
    <dbReference type="NCBI Taxonomy" id="4113"/>
    <lineage>
        <taxon>Eukaryota</taxon>
        <taxon>Viridiplantae</taxon>
        <taxon>Streptophyta</taxon>
        <taxon>Embryophyta</taxon>
        <taxon>Tracheophyta</taxon>
        <taxon>Spermatophyta</taxon>
        <taxon>Magnoliopsida</taxon>
        <taxon>eudicotyledons</taxon>
        <taxon>Gunneridae</taxon>
        <taxon>Pentapetalae</taxon>
        <taxon>asterids</taxon>
        <taxon>lamiids</taxon>
        <taxon>Solanales</taxon>
        <taxon>Solanaceae</taxon>
        <taxon>Solanoideae</taxon>
        <taxon>Solaneae</taxon>
        <taxon>Solanum</taxon>
    </lineage>
</organism>
<proteinExistence type="predicted"/>
<keyword evidence="2" id="KW-0472">Membrane</keyword>
<evidence type="ECO:0008006" key="5">
    <source>
        <dbReference type="Google" id="ProtNLM"/>
    </source>
</evidence>
<evidence type="ECO:0000256" key="2">
    <source>
        <dbReference type="SAM" id="Phobius"/>
    </source>
</evidence>
<dbReference type="HOGENOM" id="CLU_029307_2_2_1"/>
<sequence>MKKQKHEHRQACLEICRRDALRPLFQRREALTDTSPEVNVDSLSAETPLSTPASERSGIQAPSSSSSQVPGASSSSQPSKITQAMILKTGQLAYSTDVRATRLEMSVLRMIDRAILATLTLLQTFVDALTVRVIACESKQGEASEVASLKVEIVSLKKDVDYLKSTDFISLIERADDEDASETTRDVQGDGATHAESDAETNEESISMYAKETQESKDEGIFRDLPDLIETVVQPVIQTLPTEMSTVAPSGSNTTIQSEATPGIDAHIQTAPSATVTPRERDYIDRTFLQPLSVLLYFFLLLLLLFAFEDK</sequence>
<feature type="compositionally biased region" description="Basic and acidic residues" evidence="1">
    <location>
        <begin position="182"/>
        <end position="197"/>
    </location>
</feature>
<dbReference type="InParanoid" id="M1DH91"/>
<feature type="compositionally biased region" description="Low complexity" evidence="1">
    <location>
        <begin position="57"/>
        <end position="78"/>
    </location>
</feature>
<dbReference type="PaxDb" id="4113-PGSC0003DMT400089014"/>
<evidence type="ECO:0000313" key="3">
    <source>
        <dbReference type="EnsemblPlants" id="PGSC0003DMT400089014"/>
    </source>
</evidence>
<feature type="compositionally biased region" description="Polar residues" evidence="1">
    <location>
        <begin position="32"/>
        <end position="54"/>
    </location>
</feature>
<feature type="region of interest" description="Disordered" evidence="1">
    <location>
        <begin position="27"/>
        <end position="78"/>
    </location>
</feature>
<evidence type="ECO:0000313" key="4">
    <source>
        <dbReference type="Proteomes" id="UP000011115"/>
    </source>
</evidence>
<protein>
    <recommendedName>
        <fullName evidence="5">Polyprotein protein</fullName>
    </recommendedName>
</protein>
<keyword evidence="4" id="KW-1185">Reference proteome</keyword>
<name>M1DH91_SOLTU</name>
<feature type="region of interest" description="Disordered" evidence="1">
    <location>
        <begin position="177"/>
        <end position="205"/>
    </location>
</feature>
<keyword evidence="2" id="KW-0812">Transmembrane</keyword>
<accession>M1DH91</accession>
<dbReference type="AlphaFoldDB" id="M1DH91"/>
<dbReference type="Gramene" id="PGSC0003DMT400089014">
    <property type="protein sequence ID" value="PGSC0003DMT400089014"/>
    <property type="gene ID" value="PGSC0003DMG400038585"/>
</dbReference>
<reference evidence="4" key="1">
    <citation type="journal article" date="2011" name="Nature">
        <title>Genome sequence and analysis of the tuber crop potato.</title>
        <authorList>
            <consortium name="The Potato Genome Sequencing Consortium"/>
        </authorList>
    </citation>
    <scope>NUCLEOTIDE SEQUENCE [LARGE SCALE GENOMIC DNA]</scope>
    <source>
        <strain evidence="4">cv. DM1-3 516 R44</strain>
    </source>
</reference>
<keyword evidence="2" id="KW-1133">Transmembrane helix</keyword>
<dbReference type="EnsemblPlants" id="PGSC0003DMT400089014">
    <property type="protein sequence ID" value="PGSC0003DMT400089014"/>
    <property type="gene ID" value="PGSC0003DMG400038585"/>
</dbReference>
<feature type="transmembrane region" description="Helical" evidence="2">
    <location>
        <begin position="288"/>
        <end position="308"/>
    </location>
</feature>
<dbReference type="Proteomes" id="UP000011115">
    <property type="component" value="Unassembled WGS sequence"/>
</dbReference>